<keyword evidence="1" id="KW-0472">Membrane</keyword>
<protein>
    <submittedName>
        <fullName evidence="2">Uncharacterized protein</fullName>
    </submittedName>
</protein>
<name>A0ABP5NIF4_9MICC</name>
<keyword evidence="3" id="KW-1185">Reference proteome</keyword>
<gene>
    <name evidence="2" type="ORF">GCM10009849_15260</name>
</gene>
<comment type="caution">
    <text evidence="2">The sequence shown here is derived from an EMBL/GenBank/DDBJ whole genome shotgun (WGS) entry which is preliminary data.</text>
</comment>
<feature type="transmembrane region" description="Helical" evidence="1">
    <location>
        <begin position="100"/>
        <end position="120"/>
    </location>
</feature>
<dbReference type="Proteomes" id="UP001500432">
    <property type="component" value="Unassembled WGS sequence"/>
</dbReference>
<organism evidence="2 3">
    <name type="scientific">Sinomonas flava</name>
    <dbReference type="NCBI Taxonomy" id="496857"/>
    <lineage>
        <taxon>Bacteria</taxon>
        <taxon>Bacillati</taxon>
        <taxon>Actinomycetota</taxon>
        <taxon>Actinomycetes</taxon>
        <taxon>Micrococcales</taxon>
        <taxon>Micrococcaceae</taxon>
        <taxon>Sinomonas</taxon>
    </lineage>
</organism>
<reference evidence="3" key="1">
    <citation type="journal article" date="2019" name="Int. J. Syst. Evol. Microbiol.">
        <title>The Global Catalogue of Microorganisms (GCM) 10K type strain sequencing project: providing services to taxonomists for standard genome sequencing and annotation.</title>
        <authorList>
            <consortium name="The Broad Institute Genomics Platform"/>
            <consortium name="The Broad Institute Genome Sequencing Center for Infectious Disease"/>
            <person name="Wu L."/>
            <person name="Ma J."/>
        </authorList>
    </citation>
    <scope>NUCLEOTIDE SEQUENCE [LARGE SCALE GENOMIC DNA]</scope>
    <source>
        <strain evidence="3">JCM 16034</strain>
    </source>
</reference>
<evidence type="ECO:0000256" key="1">
    <source>
        <dbReference type="SAM" id="Phobius"/>
    </source>
</evidence>
<evidence type="ECO:0000313" key="2">
    <source>
        <dbReference type="EMBL" id="GAA2199312.1"/>
    </source>
</evidence>
<keyword evidence="1" id="KW-0812">Transmembrane</keyword>
<keyword evidence="1" id="KW-1133">Transmembrane helix</keyword>
<proteinExistence type="predicted"/>
<accession>A0ABP5NIF4</accession>
<sequence>MSLIESSNNHTRRLRRRGGRMHLGEDILLARHGSNISSLRLDRRANRMVATLHDGSIDCASNSLLPVHPSPLARIGQQIEAVREDKASVSRAEIRTLVKFSAIWLAISVLFTAGVIALALTTGSSEALNSAAFYPAY</sequence>
<evidence type="ECO:0000313" key="3">
    <source>
        <dbReference type="Proteomes" id="UP001500432"/>
    </source>
</evidence>
<dbReference type="EMBL" id="BAAAQW010000004">
    <property type="protein sequence ID" value="GAA2199312.1"/>
    <property type="molecule type" value="Genomic_DNA"/>
</dbReference>
<dbReference type="RefSeq" id="WP_344299108.1">
    <property type="nucleotide sequence ID" value="NZ_BAAAQW010000004.1"/>
</dbReference>